<dbReference type="Gene3D" id="1.10.287.810">
    <property type="entry name" value="Mitochondrial import inner membrane translocase subunit tim13 like domains"/>
    <property type="match status" value="1"/>
</dbReference>
<evidence type="ECO:0000259" key="10">
    <source>
        <dbReference type="Pfam" id="PF02953"/>
    </source>
</evidence>
<evidence type="ECO:0000256" key="4">
    <source>
        <dbReference type="ARBA" id="ARBA00022723"/>
    </source>
</evidence>
<keyword evidence="4" id="KW-0479">Metal-binding</keyword>
<dbReference type="Proteomes" id="UP000187609">
    <property type="component" value="Unassembled WGS sequence"/>
</dbReference>
<dbReference type="GO" id="GO:0015031">
    <property type="term" value="P:protein transport"/>
    <property type="evidence" value="ECO:0007669"/>
    <property type="project" value="UniProtKB-KW"/>
</dbReference>
<keyword evidence="5" id="KW-0862">Zinc</keyword>
<evidence type="ECO:0000256" key="7">
    <source>
        <dbReference type="ARBA" id="ARBA00023010"/>
    </source>
</evidence>
<dbReference type="InterPro" id="IPR004217">
    <property type="entry name" value="Tim10-like"/>
</dbReference>
<evidence type="ECO:0000256" key="1">
    <source>
        <dbReference type="ARBA" id="ARBA00004173"/>
    </source>
</evidence>
<dbReference type="AlphaFoldDB" id="A0A1J6KUT4"/>
<gene>
    <name evidence="11" type="primary">TIM10</name>
    <name evidence="11" type="ORF">A4A49_26578</name>
</gene>
<dbReference type="GO" id="GO:0045039">
    <property type="term" value="P:protein insertion into mitochondrial inner membrane"/>
    <property type="evidence" value="ECO:0007669"/>
    <property type="project" value="TreeGrafter"/>
</dbReference>
<reference evidence="11" key="1">
    <citation type="submission" date="2016-11" db="EMBL/GenBank/DDBJ databases">
        <title>The genome of Nicotiana attenuata.</title>
        <authorList>
            <person name="Xu S."/>
            <person name="Brockmoeller T."/>
            <person name="Gaquerel E."/>
            <person name="Navarro A."/>
            <person name="Kuhl H."/>
            <person name="Gase K."/>
            <person name="Ling Z."/>
            <person name="Zhou W."/>
            <person name="Kreitzer C."/>
            <person name="Stanke M."/>
            <person name="Tang H."/>
            <person name="Lyons E."/>
            <person name="Pandey P."/>
            <person name="Pandey S.P."/>
            <person name="Timmermann B."/>
            <person name="Baldwin I.T."/>
        </authorList>
    </citation>
    <scope>NUCLEOTIDE SEQUENCE [LARGE SCALE GENOMIC DNA]</scope>
    <source>
        <strain evidence="11">UT</strain>
    </source>
</reference>
<keyword evidence="3" id="KW-0813">Transport</keyword>
<evidence type="ECO:0000256" key="3">
    <source>
        <dbReference type="ARBA" id="ARBA00022448"/>
    </source>
</evidence>
<dbReference type="SMR" id="A0A1J6KUT4"/>
<dbReference type="GO" id="GO:0046872">
    <property type="term" value="F:metal ion binding"/>
    <property type="evidence" value="ECO:0007669"/>
    <property type="project" value="UniProtKB-KW"/>
</dbReference>
<organism evidence="11 12">
    <name type="scientific">Nicotiana attenuata</name>
    <name type="common">Coyote tobacco</name>
    <dbReference type="NCBI Taxonomy" id="49451"/>
    <lineage>
        <taxon>Eukaryota</taxon>
        <taxon>Viridiplantae</taxon>
        <taxon>Streptophyta</taxon>
        <taxon>Embryophyta</taxon>
        <taxon>Tracheophyta</taxon>
        <taxon>Spermatophyta</taxon>
        <taxon>Magnoliopsida</taxon>
        <taxon>eudicotyledons</taxon>
        <taxon>Gunneridae</taxon>
        <taxon>Pentapetalae</taxon>
        <taxon>asterids</taxon>
        <taxon>lamiids</taxon>
        <taxon>Solanales</taxon>
        <taxon>Solanaceae</taxon>
        <taxon>Nicotianoideae</taxon>
        <taxon>Nicotianeae</taxon>
        <taxon>Nicotiana</taxon>
    </lineage>
</organism>
<keyword evidence="8" id="KW-0496">Mitochondrion</keyword>
<keyword evidence="6" id="KW-0653">Protein transport</keyword>
<evidence type="ECO:0000256" key="9">
    <source>
        <dbReference type="ARBA" id="ARBA00023157"/>
    </source>
</evidence>
<comment type="caution">
    <text evidence="11">The sequence shown here is derived from an EMBL/GenBank/DDBJ whole genome shotgun (WGS) entry which is preliminary data.</text>
</comment>
<dbReference type="STRING" id="49451.A0A1J6KUT4"/>
<dbReference type="FunFam" id="1.10.287.810:FF:000007">
    <property type="entry name" value="Mitochondrial import inner membrane translocase"/>
    <property type="match status" value="1"/>
</dbReference>
<evidence type="ECO:0000313" key="12">
    <source>
        <dbReference type="Proteomes" id="UP000187609"/>
    </source>
</evidence>
<evidence type="ECO:0000256" key="8">
    <source>
        <dbReference type="ARBA" id="ARBA00023128"/>
    </source>
</evidence>
<protein>
    <submittedName>
        <fullName evidence="11">Mitochondrial import inner membrane translocase subunit tim10</fullName>
    </submittedName>
</protein>
<dbReference type="SUPFAM" id="SSF144122">
    <property type="entry name" value="Tim10-like"/>
    <property type="match status" value="1"/>
</dbReference>
<dbReference type="InterPro" id="IPR035427">
    <property type="entry name" value="Tim10-like_dom_sf"/>
</dbReference>
<dbReference type="Gramene" id="OIT26531">
    <property type="protein sequence ID" value="OIT26531"/>
    <property type="gene ID" value="A4A49_26578"/>
</dbReference>
<accession>A0A1J6KUT4</accession>
<sequence>MAAASDMEKEQIFAMAEKEMEYRVEMFNKLTHTCFNKCVENKYKDSELNMGENSCIDKCVSKYWQVTNLSTRILDKSSSLSDESVVASGVAPVATLPCGQLPATVTTSDSNVAPVADPPVDLSIDPEPDSAPVIAPAASIVAPPDDSTNNGAAPITNAAAATSVADLQCISTFYGLESAFGPANKMKQTFDALSTKVFTNEKSDEPNLHCHFTCDEALLVPLVERDQLVPCEIAQFPFTEILCVESKKLLAAPTLPSEMQLDLEDREPEEVQVFDEMLNSCCSTVFQKAQSAASIEMIAEEATCAESSKAQLFAKSPRRDMLVRYVTAPPLDHDQRKIEFETFEDMYLTKFLLEPANIGDICLDKLFMENEDAIPRSDMFSNEMLSDDEHGESTGGFNDHPHSFLYSFDGAPTHLEEQSIITQLRNFRSGIICCHCEIAYLIAVMHWLLMELIHYEEDITRYSPVYKILMMLSCWVGVPNSKVLKLYQPSKVLALFADKEGWKSKAPAHLLKLDKGLHCLNLMEESKLEHDNAHYVLIVYMFGRSSQLVHPGNYIYEAAAFVDMDLLVVGVNMKSFRGLAKVGFQTIIYSLQHYSSSKAYLVVYLKFASLPFDPATLWGDWVYSEGKSTSCVVFTVAMFKDAGLVGQVVASQCFDLYPYDLGIQVLLPNSYSHVCRTEVVDNVLLGGVCTYYSVKLVPRPKELSAAAANIVEAPEDAGWMTSDHRYINKRVQYSFNHFIPSVRWRDHFPRL</sequence>
<comment type="subcellular location">
    <subcellularLocation>
        <location evidence="1">Mitochondrion</location>
    </subcellularLocation>
</comment>
<keyword evidence="9" id="KW-1015">Disulfide bond</keyword>
<keyword evidence="7" id="KW-0811">Translocation</keyword>
<dbReference type="PANTHER" id="PTHR11038:SF16">
    <property type="entry name" value="MITOCHONDRIAL IMPORT INNER MEMBRANE TRANSLOCASE SUBUNIT TIM10"/>
    <property type="match status" value="1"/>
</dbReference>
<dbReference type="GO" id="GO:0005743">
    <property type="term" value="C:mitochondrial inner membrane"/>
    <property type="evidence" value="ECO:0007669"/>
    <property type="project" value="TreeGrafter"/>
</dbReference>
<dbReference type="EMBL" id="MJEQ01002780">
    <property type="protein sequence ID" value="OIT26531.1"/>
    <property type="molecule type" value="Genomic_DNA"/>
</dbReference>
<evidence type="ECO:0000313" key="11">
    <source>
        <dbReference type="EMBL" id="OIT26531.1"/>
    </source>
</evidence>
<evidence type="ECO:0000256" key="5">
    <source>
        <dbReference type="ARBA" id="ARBA00022833"/>
    </source>
</evidence>
<dbReference type="PANTHER" id="PTHR11038">
    <property type="entry name" value="MITOCHONDRIAL IMPORT INNER MEMBRANE TRANSLOCASE SUBUNIT TIM10"/>
    <property type="match status" value="1"/>
</dbReference>
<dbReference type="Pfam" id="PF02953">
    <property type="entry name" value="zf-Tim10_DDP"/>
    <property type="match status" value="1"/>
</dbReference>
<proteinExistence type="inferred from homology"/>
<name>A0A1J6KUT4_NICAT</name>
<evidence type="ECO:0000256" key="2">
    <source>
        <dbReference type="ARBA" id="ARBA00006720"/>
    </source>
</evidence>
<feature type="domain" description="Tim10-like" evidence="10">
    <location>
        <begin position="13"/>
        <end position="72"/>
    </location>
</feature>
<evidence type="ECO:0000256" key="6">
    <source>
        <dbReference type="ARBA" id="ARBA00022927"/>
    </source>
</evidence>
<comment type="similarity">
    <text evidence="2">Belongs to the small Tim family.</text>
</comment>
<keyword evidence="12" id="KW-1185">Reference proteome</keyword>